<dbReference type="SUPFAM" id="SSF51569">
    <property type="entry name" value="Aldolase"/>
    <property type="match status" value="1"/>
</dbReference>
<evidence type="ECO:0000313" key="11">
    <source>
        <dbReference type="Proteomes" id="UP001652409"/>
    </source>
</evidence>
<keyword evidence="4 9" id="KW-0963">Cytoplasm</keyword>
<evidence type="ECO:0000256" key="1">
    <source>
        <dbReference type="ARBA" id="ARBA00004496"/>
    </source>
</evidence>
<dbReference type="CDD" id="cd00956">
    <property type="entry name" value="Transaldolase_FSA"/>
    <property type="match status" value="1"/>
</dbReference>
<evidence type="ECO:0000256" key="3">
    <source>
        <dbReference type="ARBA" id="ARBA00005740"/>
    </source>
</evidence>
<dbReference type="EMBL" id="JAOQJL010000039">
    <property type="protein sequence ID" value="MCU6766777.1"/>
    <property type="molecule type" value="Genomic_DNA"/>
</dbReference>
<protein>
    <recommendedName>
        <fullName evidence="9">Probable transaldolase</fullName>
        <ecNumber evidence="9">2.2.1.2</ecNumber>
    </recommendedName>
</protein>
<gene>
    <name evidence="10" type="primary">fsa</name>
    <name evidence="9" type="synonym">tal</name>
    <name evidence="10" type="ORF">OCV61_15440</name>
</gene>
<feature type="active site" description="Schiff-base intermediate with substrate" evidence="9">
    <location>
        <position position="85"/>
    </location>
</feature>
<evidence type="ECO:0000256" key="7">
    <source>
        <dbReference type="ARBA" id="ARBA00023270"/>
    </source>
</evidence>
<organism evidence="10 11">
    <name type="scientific">Blautia ammoniilytica</name>
    <dbReference type="NCBI Taxonomy" id="2981782"/>
    <lineage>
        <taxon>Bacteria</taxon>
        <taxon>Bacillati</taxon>
        <taxon>Bacillota</taxon>
        <taxon>Clostridia</taxon>
        <taxon>Lachnospirales</taxon>
        <taxon>Lachnospiraceae</taxon>
        <taxon>Blautia</taxon>
    </lineage>
</organism>
<dbReference type="InterPro" id="IPR004731">
    <property type="entry name" value="Transaldolase_3B/F6P_aldolase"/>
</dbReference>
<dbReference type="PANTHER" id="PTHR10683:SF36">
    <property type="entry name" value="TRANSALDOLASE"/>
    <property type="match status" value="1"/>
</dbReference>
<comment type="pathway">
    <text evidence="2 9">Carbohydrate degradation; pentose phosphate pathway; D-glyceraldehyde 3-phosphate and beta-D-fructose 6-phosphate from D-ribose 5-phosphate and D-xylulose 5-phosphate (non-oxidative stage): step 2/3.</text>
</comment>
<dbReference type="Proteomes" id="UP001652409">
    <property type="component" value="Unassembled WGS sequence"/>
</dbReference>
<dbReference type="PANTHER" id="PTHR10683">
    <property type="entry name" value="TRANSALDOLASE"/>
    <property type="match status" value="1"/>
</dbReference>
<evidence type="ECO:0000256" key="6">
    <source>
        <dbReference type="ARBA" id="ARBA00023126"/>
    </source>
</evidence>
<comment type="function">
    <text evidence="9">Transaldolase is important for the balance of metabolites in the pentose-phosphate pathway.</text>
</comment>
<comment type="catalytic activity">
    <reaction evidence="8 9">
        <text>D-sedoheptulose 7-phosphate + D-glyceraldehyde 3-phosphate = D-erythrose 4-phosphate + beta-D-fructose 6-phosphate</text>
        <dbReference type="Rhea" id="RHEA:17053"/>
        <dbReference type="ChEBI" id="CHEBI:16897"/>
        <dbReference type="ChEBI" id="CHEBI:57483"/>
        <dbReference type="ChEBI" id="CHEBI:57634"/>
        <dbReference type="ChEBI" id="CHEBI:59776"/>
        <dbReference type="EC" id="2.2.1.2"/>
    </reaction>
</comment>
<dbReference type="HAMAP" id="MF_00494">
    <property type="entry name" value="Transaldolase_3b"/>
    <property type="match status" value="1"/>
</dbReference>
<proteinExistence type="inferred from homology"/>
<dbReference type="NCBIfam" id="TIGR00875">
    <property type="entry name" value="fsa_talC_mipB"/>
    <property type="match status" value="1"/>
</dbReference>
<keyword evidence="11" id="KW-1185">Reference proteome</keyword>
<dbReference type="Pfam" id="PF00923">
    <property type="entry name" value="TAL_FSA"/>
    <property type="match status" value="1"/>
</dbReference>
<keyword evidence="7 9" id="KW-0704">Schiff base</keyword>
<dbReference type="InterPro" id="IPR001585">
    <property type="entry name" value="TAL/FSA"/>
</dbReference>
<dbReference type="InterPro" id="IPR018225">
    <property type="entry name" value="Transaldolase_AS"/>
</dbReference>
<dbReference type="InterPro" id="IPR033919">
    <property type="entry name" value="TSA/FSA_arc/bac"/>
</dbReference>
<sequence>MKFFIDTAKVEDIKAANDMGIICGVTTNPSLIAKEGRDFNEVIKEITEIVDGPISGEVKATTTDAEGMIREGREIAKIHPNMVVKIPMTGEGLKAVKVLSKEGIKTNVTLIFTANQALLAARAGATYVSPFLGRLDDISTDGLDLIRQIAEIFAVADIKTEIIAASVRHPVHVTQCALAGADIATVPYKVLEQMLHHPLTDAGIVKFQNDYRAVFGDK</sequence>
<dbReference type="PROSITE" id="PS01054">
    <property type="entry name" value="TRANSALDOLASE_1"/>
    <property type="match status" value="1"/>
</dbReference>
<keyword evidence="6 9" id="KW-0570">Pentose shunt</keyword>
<accession>A0ABT2TX10</accession>
<evidence type="ECO:0000313" key="10">
    <source>
        <dbReference type="EMBL" id="MCU6766777.1"/>
    </source>
</evidence>
<dbReference type="InterPro" id="IPR013785">
    <property type="entry name" value="Aldolase_TIM"/>
</dbReference>
<dbReference type="Gene3D" id="3.20.20.70">
    <property type="entry name" value="Aldolase class I"/>
    <property type="match status" value="1"/>
</dbReference>
<name>A0ABT2TX10_9FIRM</name>
<dbReference type="InterPro" id="IPR022999">
    <property type="entry name" value="Transaldolase_3B"/>
</dbReference>
<evidence type="ECO:0000256" key="9">
    <source>
        <dbReference type="HAMAP-Rule" id="MF_00494"/>
    </source>
</evidence>
<comment type="similarity">
    <text evidence="3 9">Belongs to the transaldolase family. Type 3B subfamily.</text>
</comment>
<keyword evidence="5 9" id="KW-0808">Transferase</keyword>
<reference evidence="10 11" key="1">
    <citation type="journal article" date="2021" name="ISME Commun">
        <title>Automated analysis of genomic sequences facilitates high-throughput and comprehensive description of bacteria.</title>
        <authorList>
            <person name="Hitch T.C.A."/>
        </authorList>
    </citation>
    <scope>NUCLEOTIDE SEQUENCE [LARGE SCALE GENOMIC DNA]</scope>
    <source>
        <strain evidence="10 11">Sanger_23</strain>
    </source>
</reference>
<evidence type="ECO:0000256" key="4">
    <source>
        <dbReference type="ARBA" id="ARBA00022490"/>
    </source>
</evidence>
<comment type="caution">
    <text evidence="10">The sequence shown here is derived from an EMBL/GenBank/DDBJ whole genome shotgun (WGS) entry which is preliminary data.</text>
</comment>
<comment type="subcellular location">
    <subcellularLocation>
        <location evidence="1 9">Cytoplasm</location>
    </subcellularLocation>
</comment>
<dbReference type="RefSeq" id="WP_158422568.1">
    <property type="nucleotide sequence ID" value="NZ_JAOQJL010000039.1"/>
</dbReference>
<dbReference type="PROSITE" id="PS00958">
    <property type="entry name" value="TRANSALDOLASE_2"/>
    <property type="match status" value="1"/>
</dbReference>
<evidence type="ECO:0000256" key="5">
    <source>
        <dbReference type="ARBA" id="ARBA00022679"/>
    </source>
</evidence>
<evidence type="ECO:0000256" key="8">
    <source>
        <dbReference type="ARBA" id="ARBA00048810"/>
    </source>
</evidence>
<evidence type="ECO:0000256" key="2">
    <source>
        <dbReference type="ARBA" id="ARBA00004857"/>
    </source>
</evidence>
<dbReference type="EC" id="2.2.1.2" evidence="9"/>